<evidence type="ECO:0000313" key="2">
    <source>
        <dbReference type="EMBL" id="RBQ23462.1"/>
    </source>
</evidence>
<dbReference type="InterPro" id="IPR001845">
    <property type="entry name" value="HTH_ArsR_DNA-bd_dom"/>
</dbReference>
<comment type="caution">
    <text evidence="2">The sequence shown here is derived from an EMBL/GenBank/DDBJ whole genome shotgun (WGS) entry which is preliminary data.</text>
</comment>
<dbReference type="GO" id="GO:0003700">
    <property type="term" value="F:DNA-binding transcription factor activity"/>
    <property type="evidence" value="ECO:0007669"/>
    <property type="project" value="InterPro"/>
</dbReference>
<gene>
    <name evidence="2" type="ORF">ALNOE001_10630</name>
</gene>
<protein>
    <recommendedName>
        <fullName evidence="1">HTH arsR-type domain-containing protein</fullName>
    </recommendedName>
</protein>
<evidence type="ECO:0000313" key="3">
    <source>
        <dbReference type="Proteomes" id="UP000253099"/>
    </source>
</evidence>
<dbReference type="EMBL" id="NIZT01000025">
    <property type="protein sequence ID" value="RBQ23462.1"/>
    <property type="molecule type" value="Genomic_DNA"/>
</dbReference>
<evidence type="ECO:0000259" key="1">
    <source>
        <dbReference type="Pfam" id="PF01022"/>
    </source>
</evidence>
<dbReference type="Proteomes" id="UP000253099">
    <property type="component" value="Unassembled WGS sequence"/>
</dbReference>
<dbReference type="AlphaFoldDB" id="A0A366MDB8"/>
<dbReference type="Gene3D" id="1.10.10.10">
    <property type="entry name" value="Winged helix-like DNA-binding domain superfamily/Winged helix DNA-binding domain"/>
    <property type="match status" value="1"/>
</dbReference>
<organism evidence="2 3">
    <name type="scientific">Candidatus Methanobinarius endosymbioticus</name>
    <dbReference type="NCBI Taxonomy" id="2006182"/>
    <lineage>
        <taxon>Archaea</taxon>
        <taxon>Methanobacteriati</taxon>
        <taxon>Methanobacteriota</taxon>
        <taxon>Methanomada group</taxon>
        <taxon>Methanobacteria</taxon>
        <taxon>Methanobacteriales</taxon>
        <taxon>Methanobacteriaceae</taxon>
        <taxon>Candidatus Methanobinarius</taxon>
    </lineage>
</organism>
<accession>A0A366MDB8</accession>
<keyword evidence="3" id="KW-1185">Reference proteome</keyword>
<sequence>MVVGTRGGTNRVKIIKTLHERPYNANQLSNLLNLNYRTVTHHLNHLKKWGYLNLVKMSMEKCIFYRKKLKMNVEF</sequence>
<dbReference type="InterPro" id="IPR036390">
    <property type="entry name" value="WH_DNA-bd_sf"/>
</dbReference>
<dbReference type="SUPFAM" id="SSF46785">
    <property type="entry name" value="Winged helix' DNA-binding domain"/>
    <property type="match status" value="1"/>
</dbReference>
<dbReference type="Pfam" id="PF01022">
    <property type="entry name" value="HTH_5"/>
    <property type="match status" value="1"/>
</dbReference>
<reference evidence="2 3" key="1">
    <citation type="submission" date="2018-06" db="EMBL/GenBank/DDBJ databases">
        <title>Genomic insight into two independent archaeal endosymbiosis events.</title>
        <authorList>
            <person name="Lind A.E."/>
            <person name="Lewis W.H."/>
            <person name="Spang A."/>
            <person name="Guy L."/>
            <person name="Embley M.T."/>
            <person name="Ettema T.J.G."/>
        </authorList>
    </citation>
    <scope>NUCLEOTIDE SEQUENCE [LARGE SCALE GENOMIC DNA]</scope>
    <source>
        <strain evidence="2">NOE</strain>
    </source>
</reference>
<feature type="domain" description="HTH arsR-type" evidence="1">
    <location>
        <begin position="10"/>
        <end position="53"/>
    </location>
</feature>
<dbReference type="InterPro" id="IPR036388">
    <property type="entry name" value="WH-like_DNA-bd_sf"/>
</dbReference>
<name>A0A366MDB8_9EURY</name>
<proteinExistence type="predicted"/>